<proteinExistence type="predicted"/>
<dbReference type="Proteomes" id="UP001107558">
    <property type="component" value="Chromosome 3"/>
</dbReference>
<comment type="caution">
    <text evidence="2">The sequence shown here is derived from an EMBL/GenBank/DDBJ whole genome shotgun (WGS) entry which is preliminary data.</text>
</comment>
<sequence length="85" mass="9653">MAASRREEQSLLAHSRSNGTSIVSSRNDSVEPVRLQPGWEDRNMPEDELNFKGMTMERAKMELSPPSDRFKLIFLILVLHGIGKL</sequence>
<dbReference type="EMBL" id="JADBJN010000003">
    <property type="protein sequence ID" value="KAG5671457.1"/>
    <property type="molecule type" value="Genomic_DNA"/>
</dbReference>
<keyword evidence="3" id="KW-1185">Reference proteome</keyword>
<evidence type="ECO:0000256" key="1">
    <source>
        <dbReference type="SAM" id="MobiDB-lite"/>
    </source>
</evidence>
<name>A0A9J6BNK1_POLVA</name>
<protein>
    <submittedName>
        <fullName evidence="2">Uncharacterized protein</fullName>
    </submittedName>
</protein>
<evidence type="ECO:0000313" key="3">
    <source>
        <dbReference type="Proteomes" id="UP001107558"/>
    </source>
</evidence>
<accession>A0A9J6BNK1</accession>
<reference evidence="2" key="1">
    <citation type="submission" date="2021-03" db="EMBL/GenBank/DDBJ databases">
        <title>Chromosome level genome of the anhydrobiotic midge Polypedilum vanderplanki.</title>
        <authorList>
            <person name="Yoshida Y."/>
            <person name="Kikawada T."/>
            <person name="Gusev O."/>
        </authorList>
    </citation>
    <scope>NUCLEOTIDE SEQUENCE</scope>
    <source>
        <strain evidence="2">NIAS01</strain>
        <tissue evidence="2">Whole body or cell culture</tissue>
    </source>
</reference>
<feature type="region of interest" description="Disordered" evidence="1">
    <location>
        <begin position="1"/>
        <end position="45"/>
    </location>
</feature>
<evidence type="ECO:0000313" key="2">
    <source>
        <dbReference type="EMBL" id="KAG5671457.1"/>
    </source>
</evidence>
<organism evidence="2 3">
    <name type="scientific">Polypedilum vanderplanki</name>
    <name type="common">Sleeping chironomid midge</name>
    <dbReference type="NCBI Taxonomy" id="319348"/>
    <lineage>
        <taxon>Eukaryota</taxon>
        <taxon>Metazoa</taxon>
        <taxon>Ecdysozoa</taxon>
        <taxon>Arthropoda</taxon>
        <taxon>Hexapoda</taxon>
        <taxon>Insecta</taxon>
        <taxon>Pterygota</taxon>
        <taxon>Neoptera</taxon>
        <taxon>Endopterygota</taxon>
        <taxon>Diptera</taxon>
        <taxon>Nematocera</taxon>
        <taxon>Chironomoidea</taxon>
        <taxon>Chironomidae</taxon>
        <taxon>Chironominae</taxon>
        <taxon>Polypedilum</taxon>
        <taxon>Polypedilum</taxon>
    </lineage>
</organism>
<gene>
    <name evidence="2" type="ORF">PVAND_001653</name>
</gene>
<feature type="compositionally biased region" description="Polar residues" evidence="1">
    <location>
        <begin position="15"/>
        <end position="27"/>
    </location>
</feature>
<dbReference type="OrthoDB" id="6765248at2759"/>
<dbReference type="AlphaFoldDB" id="A0A9J6BNK1"/>